<comment type="caution">
    <text evidence="3">The sequence shown here is derived from an EMBL/GenBank/DDBJ whole genome shotgun (WGS) entry which is preliminary data.</text>
</comment>
<dbReference type="EMBL" id="JNVU01000005">
    <property type="protein sequence ID" value="KEI45875.1"/>
    <property type="molecule type" value="Genomic_DNA"/>
</dbReference>
<evidence type="ECO:0000313" key="3">
    <source>
        <dbReference type="EMBL" id="KEI45875.1"/>
    </source>
</evidence>
<evidence type="ECO:0000313" key="4">
    <source>
        <dbReference type="Proteomes" id="UP000031419"/>
    </source>
</evidence>
<dbReference type="SUPFAM" id="SSF53067">
    <property type="entry name" value="Actin-like ATPase domain"/>
    <property type="match status" value="1"/>
</dbReference>
<dbReference type="Gene3D" id="3.30.420.40">
    <property type="match status" value="2"/>
</dbReference>
<feature type="region of interest" description="Disordered" evidence="2">
    <location>
        <begin position="46"/>
        <end position="68"/>
    </location>
</feature>
<evidence type="ECO:0000256" key="1">
    <source>
        <dbReference type="ARBA" id="ARBA00006479"/>
    </source>
</evidence>
<dbReference type="Pfam" id="PF00480">
    <property type="entry name" value="ROK"/>
    <property type="match status" value="1"/>
</dbReference>
<dbReference type="InterPro" id="IPR036388">
    <property type="entry name" value="WH-like_DNA-bd_sf"/>
</dbReference>
<dbReference type="PANTHER" id="PTHR18964:SF149">
    <property type="entry name" value="BIFUNCTIONAL UDP-N-ACETYLGLUCOSAMINE 2-EPIMERASE_N-ACETYLMANNOSAMINE KINASE"/>
    <property type="match status" value="1"/>
</dbReference>
<dbReference type="Gene3D" id="1.10.10.10">
    <property type="entry name" value="Winged helix-like DNA-binding domain superfamily/Winged helix DNA-binding domain"/>
    <property type="match status" value="1"/>
</dbReference>
<dbReference type="PANTHER" id="PTHR18964">
    <property type="entry name" value="ROK (REPRESSOR, ORF, KINASE) FAMILY"/>
    <property type="match status" value="1"/>
</dbReference>
<sequence length="381" mass="40199">MRRHNLRALLRFLHLNGATSRAELAEVTGLTRSAIADLTGELASRGLAAEGSPDRNRGSRGRPPVTVSPRSENAYVLAAAIEVETLRVSRVGIGGTVLDEAEEPHEYIPGDPSSSIEQLSRMLDGLLRTCDEPPRALGVAVPGLVRSSDELVLHAPNLGWTDLALGEELRRTTGLPGPVLIGNEARLAAIAENRRGAGRGCSNLVYISAEVGVGGGIITGNRVLTGHSGIGGEIGHMITRPGGRRCRCGRRGCWETEIGADALLRHAGVPASQERRAALNELLSNAERGNPSAVAAFRSLCTPVAFGLTNLCSIFDPERVVLGGLLEPLVQHAEEELRARLAEFSARPGSTPELHPAQLGPHGRLLGAAEAAFDSFIAALD</sequence>
<gene>
    <name evidence="3" type="ORF">GU90_01350</name>
</gene>
<dbReference type="AlphaFoldDB" id="A0A073B2M8"/>
<accession>A0A073B2M8</accession>
<name>A0A073B2M8_9PSEU</name>
<comment type="similarity">
    <text evidence="1">Belongs to the ROK (NagC/XylR) family.</text>
</comment>
<proteinExistence type="inferred from homology"/>
<dbReference type="STRING" id="28042.GU90_01350"/>
<dbReference type="Proteomes" id="UP000031419">
    <property type="component" value="Unassembled WGS sequence"/>
</dbReference>
<dbReference type="InterPro" id="IPR043129">
    <property type="entry name" value="ATPase_NBD"/>
</dbReference>
<evidence type="ECO:0000256" key="2">
    <source>
        <dbReference type="SAM" id="MobiDB-lite"/>
    </source>
</evidence>
<dbReference type="InterPro" id="IPR036390">
    <property type="entry name" value="WH_DNA-bd_sf"/>
</dbReference>
<reference evidence="3 4" key="1">
    <citation type="submission" date="2014-06" db="EMBL/GenBank/DDBJ databases">
        <title>Saccharopolyspora rectivirgula DSM-43113 Genome sequencing.</title>
        <authorList>
            <person name="Barrera C."/>
            <person name="Millon L."/>
            <person name="Rognon B."/>
            <person name="Zaugg C."/>
            <person name="Monod M."/>
        </authorList>
    </citation>
    <scope>NUCLEOTIDE SEQUENCE [LARGE SCALE GENOMIC DNA]</scope>
    <source>
        <strain evidence="3 4">DSM 43113</strain>
    </source>
</reference>
<dbReference type="eggNOG" id="COG1940">
    <property type="taxonomic scope" value="Bacteria"/>
</dbReference>
<dbReference type="SUPFAM" id="SSF46785">
    <property type="entry name" value="Winged helix' DNA-binding domain"/>
    <property type="match status" value="1"/>
</dbReference>
<dbReference type="InterPro" id="IPR000600">
    <property type="entry name" value="ROK"/>
</dbReference>
<evidence type="ECO:0008006" key="5">
    <source>
        <dbReference type="Google" id="ProtNLM"/>
    </source>
</evidence>
<protein>
    <recommendedName>
        <fullName evidence="5">ROK family transcriptional regulator</fullName>
    </recommendedName>
</protein>
<keyword evidence="4" id="KW-1185">Reference proteome</keyword>
<organism evidence="3 4">
    <name type="scientific">Saccharopolyspora rectivirgula</name>
    <dbReference type="NCBI Taxonomy" id="28042"/>
    <lineage>
        <taxon>Bacteria</taxon>
        <taxon>Bacillati</taxon>
        <taxon>Actinomycetota</taxon>
        <taxon>Actinomycetes</taxon>
        <taxon>Pseudonocardiales</taxon>
        <taxon>Pseudonocardiaceae</taxon>
        <taxon>Saccharopolyspora</taxon>
    </lineage>
</organism>